<feature type="transmembrane region" description="Helical" evidence="1">
    <location>
        <begin position="49"/>
        <end position="66"/>
    </location>
</feature>
<dbReference type="AlphaFoldDB" id="A0A9X2KJJ9"/>
<dbReference type="Proteomes" id="UP001139502">
    <property type="component" value="Unassembled WGS sequence"/>
</dbReference>
<dbReference type="EMBL" id="JANAFB010000079">
    <property type="protein sequence ID" value="MCP3427313.1"/>
    <property type="molecule type" value="Genomic_DNA"/>
</dbReference>
<keyword evidence="3" id="KW-1185">Reference proteome</keyword>
<keyword evidence="1" id="KW-0472">Membrane</keyword>
<accession>A0A9X2KJJ9</accession>
<evidence type="ECO:0000256" key="1">
    <source>
        <dbReference type="SAM" id="Phobius"/>
    </source>
</evidence>
<proteinExistence type="predicted"/>
<evidence type="ECO:0000313" key="3">
    <source>
        <dbReference type="Proteomes" id="UP001139502"/>
    </source>
</evidence>
<feature type="transmembrane region" description="Helical" evidence="1">
    <location>
        <begin position="157"/>
        <end position="178"/>
    </location>
</feature>
<organism evidence="2 3">
    <name type="scientific">Rothia santali</name>
    <dbReference type="NCBI Taxonomy" id="2949643"/>
    <lineage>
        <taxon>Bacteria</taxon>
        <taxon>Bacillati</taxon>
        <taxon>Actinomycetota</taxon>
        <taxon>Actinomycetes</taxon>
        <taxon>Micrococcales</taxon>
        <taxon>Micrococcaceae</taxon>
        <taxon>Rothia</taxon>
    </lineage>
</organism>
<feature type="transmembrane region" description="Helical" evidence="1">
    <location>
        <begin position="125"/>
        <end position="145"/>
    </location>
</feature>
<reference evidence="2" key="1">
    <citation type="submission" date="2022-06" db="EMBL/GenBank/DDBJ databases">
        <title>Rothia sp. isolated from sandalwood seedling.</title>
        <authorList>
            <person name="Tuikhar N."/>
            <person name="Kirdat K."/>
            <person name="Thorat V."/>
            <person name="Swetha P."/>
            <person name="Padma S."/>
            <person name="Sundararaj R."/>
            <person name="Yadav A."/>
        </authorList>
    </citation>
    <scope>NUCLEOTIDE SEQUENCE</scope>
    <source>
        <strain evidence="2">AR01</strain>
    </source>
</reference>
<protein>
    <submittedName>
        <fullName evidence="2">Uncharacterized protein</fullName>
    </submittedName>
</protein>
<evidence type="ECO:0000313" key="2">
    <source>
        <dbReference type="EMBL" id="MCP3427313.1"/>
    </source>
</evidence>
<keyword evidence="1" id="KW-0812">Transmembrane</keyword>
<name>A0A9X2KJJ9_9MICC</name>
<keyword evidence="1" id="KW-1133">Transmembrane helix</keyword>
<comment type="caution">
    <text evidence="2">The sequence shown here is derived from an EMBL/GenBank/DDBJ whole genome shotgun (WGS) entry which is preliminary data.</text>
</comment>
<gene>
    <name evidence="2" type="ORF">NBM05_15190</name>
</gene>
<sequence length="179" mass="19047">MSRRGARGRVGRAARGRWWSRGFGMRDALWLPRRALADLTEPQFYGNEWSSLGLVAGVLLAWWWTLPEATAAATLVPDVLAAQLLTACLAAWLYAGQWSEEGWYPTFVPLVSLVPAAVLDAGGGWPAMLAAALLGAAAGPGLARLVARRLPADFHPFIGSVAAMCLLTAAGVPVLWAVL</sequence>